<dbReference type="Proteomes" id="UP000816034">
    <property type="component" value="Unassembled WGS sequence"/>
</dbReference>
<reference evidence="4 5" key="1">
    <citation type="journal article" date="2018" name="BMC Genomics">
        <title>The genome of Naegleria lovaniensis, the basis for a comparative approach to unravel pathogenicity factors of the human pathogenic amoeba N. fowleri.</title>
        <authorList>
            <person name="Liechti N."/>
            <person name="Schurch N."/>
            <person name="Bruggmann R."/>
            <person name="Wittwer M."/>
        </authorList>
    </citation>
    <scope>NUCLEOTIDE SEQUENCE [LARGE SCALE GENOMIC DNA]</scope>
    <source>
        <strain evidence="4 5">ATCC 30569</strain>
    </source>
</reference>
<feature type="transmembrane region" description="Helical" evidence="1">
    <location>
        <begin position="83"/>
        <end position="100"/>
    </location>
</feature>
<evidence type="ECO:0000256" key="2">
    <source>
        <dbReference type="SAM" id="SignalP"/>
    </source>
</evidence>
<keyword evidence="1" id="KW-1133">Transmembrane helix</keyword>
<feature type="signal peptide" evidence="2">
    <location>
        <begin position="1"/>
        <end position="25"/>
    </location>
</feature>
<dbReference type="Gene3D" id="1.10.167.10">
    <property type="entry name" value="Regulator of G-protein Signalling 4, domain 2"/>
    <property type="match status" value="1"/>
</dbReference>
<evidence type="ECO:0000256" key="1">
    <source>
        <dbReference type="SAM" id="Phobius"/>
    </source>
</evidence>
<feature type="domain" description="RGS" evidence="3">
    <location>
        <begin position="160"/>
        <end position="252"/>
    </location>
</feature>
<feature type="transmembrane region" description="Helical" evidence="1">
    <location>
        <begin position="49"/>
        <end position="71"/>
    </location>
</feature>
<dbReference type="Pfam" id="PF00615">
    <property type="entry name" value="RGS"/>
    <property type="match status" value="1"/>
</dbReference>
<name>A0AA88GQG8_NAELO</name>
<keyword evidence="5" id="KW-1185">Reference proteome</keyword>
<keyword evidence="1" id="KW-0472">Membrane</keyword>
<dbReference type="PROSITE" id="PS50132">
    <property type="entry name" value="RGS"/>
    <property type="match status" value="1"/>
</dbReference>
<keyword evidence="2" id="KW-0732">Signal</keyword>
<feature type="transmembrane region" description="Helical" evidence="1">
    <location>
        <begin position="120"/>
        <end position="141"/>
    </location>
</feature>
<dbReference type="EMBL" id="PYSW02000021">
    <property type="protein sequence ID" value="KAG2383289.1"/>
    <property type="molecule type" value="Genomic_DNA"/>
</dbReference>
<dbReference type="InterPro" id="IPR016137">
    <property type="entry name" value="RGS"/>
</dbReference>
<sequence length="297" mass="34743">MTAVAGFSFHSSLWLLLGIIQYVAPHLTDYEMGLSNFTSGCGVHKNTAIMVATQFSFYLALSALVLIISWFSDRDTYGIKLETSIVTLFFLFSISGYLILSQFEVIRNLVDYFVPYGQLMVIFTFLQLIVYVTIPVVWSIYQFYQQRQNQEDVPLDNKNLVERILSNKKTFDSLVDFSRRSYCSENVMLYVDIKNFRKATKRETKERMLMHILKHYLERGSPLEINTPHIDKLSSELHELIKSQNTQEIDLFIDRLCEQCIQNMYDVVLRLLFSNDEVRKLVYRKITVDAEQLELKI</sequence>
<evidence type="ECO:0000313" key="5">
    <source>
        <dbReference type="Proteomes" id="UP000816034"/>
    </source>
</evidence>
<proteinExistence type="predicted"/>
<gene>
    <name evidence="4" type="ORF">C9374_004626</name>
</gene>
<dbReference type="RefSeq" id="XP_044548968.1">
    <property type="nucleotide sequence ID" value="XM_044694286.1"/>
</dbReference>
<protein>
    <recommendedName>
        <fullName evidence="3">RGS domain-containing protein</fullName>
    </recommendedName>
</protein>
<dbReference type="InterPro" id="IPR036305">
    <property type="entry name" value="RGS_sf"/>
</dbReference>
<organism evidence="4 5">
    <name type="scientific">Naegleria lovaniensis</name>
    <name type="common">Amoeba</name>
    <dbReference type="NCBI Taxonomy" id="51637"/>
    <lineage>
        <taxon>Eukaryota</taxon>
        <taxon>Discoba</taxon>
        <taxon>Heterolobosea</taxon>
        <taxon>Tetramitia</taxon>
        <taxon>Eutetramitia</taxon>
        <taxon>Vahlkampfiidae</taxon>
        <taxon>Naegleria</taxon>
    </lineage>
</organism>
<evidence type="ECO:0000313" key="4">
    <source>
        <dbReference type="EMBL" id="KAG2383289.1"/>
    </source>
</evidence>
<dbReference type="GeneID" id="68097081"/>
<comment type="caution">
    <text evidence="4">The sequence shown here is derived from an EMBL/GenBank/DDBJ whole genome shotgun (WGS) entry which is preliminary data.</text>
</comment>
<evidence type="ECO:0000259" key="3">
    <source>
        <dbReference type="PROSITE" id="PS50132"/>
    </source>
</evidence>
<dbReference type="AlphaFoldDB" id="A0AA88GQG8"/>
<dbReference type="SUPFAM" id="SSF48097">
    <property type="entry name" value="Regulator of G-protein signaling, RGS"/>
    <property type="match status" value="1"/>
</dbReference>
<keyword evidence="1" id="KW-0812">Transmembrane</keyword>
<dbReference type="InterPro" id="IPR044926">
    <property type="entry name" value="RGS_subdomain_2"/>
</dbReference>
<feature type="chain" id="PRO_5041640679" description="RGS domain-containing protein" evidence="2">
    <location>
        <begin position="26"/>
        <end position="297"/>
    </location>
</feature>
<accession>A0AA88GQG8</accession>